<evidence type="ECO:0000313" key="6">
    <source>
        <dbReference type="Proteomes" id="UP000294194"/>
    </source>
</evidence>
<dbReference type="EMBL" id="SISG01000001">
    <property type="protein sequence ID" value="TBN57602.1"/>
    <property type="molecule type" value="Genomic_DNA"/>
</dbReference>
<dbReference type="InterPro" id="IPR013783">
    <property type="entry name" value="Ig-like_fold"/>
</dbReference>
<name>A0A4Q9GRL5_9MICO</name>
<accession>A0A4Q9GRL5</accession>
<dbReference type="Pfam" id="PF04213">
    <property type="entry name" value="HtaA"/>
    <property type="match status" value="3"/>
</dbReference>
<evidence type="ECO:0000256" key="1">
    <source>
        <dbReference type="SAM" id="Phobius"/>
    </source>
</evidence>
<dbReference type="PROSITE" id="PS00430">
    <property type="entry name" value="TONB_DEPENDENT_REC_1"/>
    <property type="match status" value="1"/>
</dbReference>
<dbReference type="Pfam" id="PF16640">
    <property type="entry name" value="Big_3_5"/>
    <property type="match status" value="1"/>
</dbReference>
<feature type="signal peptide" evidence="2">
    <location>
        <begin position="1"/>
        <end position="37"/>
    </location>
</feature>
<feature type="transmembrane region" description="Helical" evidence="1">
    <location>
        <begin position="1604"/>
        <end position="1625"/>
    </location>
</feature>
<evidence type="ECO:0000256" key="2">
    <source>
        <dbReference type="SAM" id="SignalP"/>
    </source>
</evidence>
<dbReference type="InterPro" id="IPR010916">
    <property type="entry name" value="TonB_box_CS"/>
</dbReference>
<keyword evidence="2" id="KW-0732">Signal</keyword>
<feature type="domain" description="Htaa" evidence="3">
    <location>
        <begin position="866"/>
        <end position="1020"/>
    </location>
</feature>
<evidence type="ECO:0000259" key="3">
    <source>
        <dbReference type="Pfam" id="PF04213"/>
    </source>
</evidence>
<evidence type="ECO:0000313" key="5">
    <source>
        <dbReference type="EMBL" id="TBN57602.1"/>
    </source>
</evidence>
<protein>
    <recommendedName>
        <fullName evidence="7">Ig-like domain repeat protein</fullName>
    </recommendedName>
</protein>
<feature type="chain" id="PRO_5020350612" description="Ig-like domain repeat protein" evidence="2">
    <location>
        <begin position="38"/>
        <end position="1633"/>
    </location>
</feature>
<dbReference type="Proteomes" id="UP000294194">
    <property type="component" value="Unassembled WGS sequence"/>
</dbReference>
<comment type="caution">
    <text evidence="5">The sequence shown here is derived from an EMBL/GenBank/DDBJ whole genome shotgun (WGS) entry which is preliminary data.</text>
</comment>
<keyword evidence="1" id="KW-1133">Transmembrane helix</keyword>
<dbReference type="Gene3D" id="2.60.40.10">
    <property type="entry name" value="Immunoglobulins"/>
    <property type="match status" value="2"/>
</dbReference>
<keyword evidence="1" id="KW-0812">Transmembrane</keyword>
<feature type="domain" description="Htaa" evidence="3">
    <location>
        <begin position="1414"/>
        <end position="1572"/>
    </location>
</feature>
<evidence type="ECO:0000259" key="4">
    <source>
        <dbReference type="Pfam" id="PF16640"/>
    </source>
</evidence>
<keyword evidence="1" id="KW-0472">Membrane</keyword>
<proteinExistence type="predicted"/>
<gene>
    <name evidence="5" type="ORF">EYE40_09505</name>
</gene>
<reference evidence="6" key="1">
    <citation type="submission" date="2019-02" db="EMBL/GenBank/DDBJ databases">
        <title>Glaciihabitans arcticus sp. nov., a psychrotolerant bacterium isolated from polar soil.</title>
        <authorList>
            <person name="Dahal R.H."/>
        </authorList>
    </citation>
    <scope>NUCLEOTIDE SEQUENCE [LARGE SCALE GENOMIC DNA]</scope>
    <source>
        <strain evidence="6">RP-3-7</strain>
    </source>
</reference>
<feature type="domain" description="Bacterial Ig-like" evidence="4">
    <location>
        <begin position="1042"/>
        <end position="1127"/>
    </location>
</feature>
<keyword evidence="6" id="KW-1185">Reference proteome</keyword>
<dbReference type="InterPro" id="IPR007331">
    <property type="entry name" value="Htaa"/>
</dbReference>
<dbReference type="Gene3D" id="2.60.40.230">
    <property type="entry name" value="Neocarzinostatin-like"/>
    <property type="match status" value="5"/>
</dbReference>
<sequence length="1633" mass="164054">MSTLSALSSRARTVVASLITALLVVGGISLAPTAAIAADAPTISVSKSTGLNPLGDTITVTGTGFLPSTDTNGARPPLAGKFSGAYVVFGKYPDNWKPSAGVSSSLRKNGATKWAVLAEDVETIGGAAGGAVTLNADGSFTAEITVAKGFTGEPATGNYGIYTYGGSGAVVPAFETFTPISFQAPPAVTVSKTSNISPAGETITVTGTGFVPGVSTSGTRPPLAGKFSGAYAVFGKYPDAWKPSAGVSSTLRKNGATKWAVPAEDLATIGGAGAGAVTLNADGSFTAELLVKPGFTGEPATGNYGIYTYGGSGATAPAFETFTPISFSAAPTIVVSKTTGLEALGETITVTGYNFLPDGTVSNGTRPPLLNTFSGAYAVYGKYPDAWKPSAGVSSALRKNGATKWAVPAADVETIGGAAGGAVTLNPDGSFTAEITVAKGFTGEPATGTYGIYTYGGSGAVVPAFETFTPIAFKAPPAVTVSKTSNISPAGETITVTGTGFVPGVNTTGTRPPLLNTFSGAYAVFAKYPDAWKPSAGVASSLRKNGSAKWAVLAEDVTPIGGAAAGAVILNPDGTFTAELTVKKGYANEPLIGNYGIYTYGGSGALAPAFETFTPISFSTAPTLGVSKTTGLNPEGETVTVTGYNFLPDGTVTNGTRPPLAGSFAGAYAVFAKYPENWKPSAGVASALRKNGSAKWAVPAESFDAVGGANAGAVTLDPDGSFTAEVLVKPGYTGEPAIGNYGIYSYGGSGATVAAFETYTPISFAAAVSTATTITVTPSTLVEGGTATLSAQVSPVAAGSVVFTSGASTLATVPTNLSGVATFDVAPLPVGDVSYTATFVPNSVLLFSGSADTEAVTIAPKTVGAGSLSWGIKQSFRDYVTGTIAKGSILTTGVTSTGGSFGFGQTTGGTWTELTGLGSSNYSGSVRFIGHNGLLDVSIANPTVRIESASSATLLVSVNGGQPIEFATMDLSAGIRSTPNNAVRYAEVPAVLTAAGAAVFAYNGQAFYPAGTAIDPLSFTIGTAGTTPVPPTAVTPKITLATSPASSVFVGKPVTLRASVAPTAAGIVYFRNGSTALGSAAVNASGLATLTLPSLAAGSYSFTAAFAPTDVERFTTASSSAIGFTVNKLVVSQPGSLTWGVKASLRDYVLGGGSIATSAGAGTSGGAFIFPQAGGTFDHATATGSAGYSGRVTFDYPAHKFSIGLSNPRVAITSASNGLLIADVTFNGSTTSGVTFANLRFGAANHTTVGATTTFSNVTASLTAAGAATFAGFYQAGDALDPMSFVIGKASSGFSGSSQDSEEEEWVAPLTPPATTGIESASSEYEVGATFTGRASGFQPNEEDIRVVLYSTPVILAEGIVADPAGVVRWSGTLPAGLEGEHTVTFQGSVSRGIPITITAPEVTTLEGCDVQDAAITWGFKESFRSYISGSIANGEWTVADGATYAVPNFGFADGTGIYNAGSGGGLVTFEGSIRFTGHDGLLDTTVSNPQFKLISASSAVLLLDISGETQDGATVDAAGVEFVTLDLAAATVTNENGIVTITDAPTELTTAGSDAFGTYDAGEPFDALTVSFSTPADCAVAAPAEPSTVEDGPITDDAPNLSWLLWLIVPFVLIGGIVVPMVVWRRRQLKQR</sequence>
<dbReference type="GO" id="GO:0005975">
    <property type="term" value="P:carbohydrate metabolic process"/>
    <property type="evidence" value="ECO:0007669"/>
    <property type="project" value="UniProtKB-ARBA"/>
</dbReference>
<dbReference type="RefSeq" id="WP_130981713.1">
    <property type="nucleotide sequence ID" value="NZ_SISG01000001.1"/>
</dbReference>
<organism evidence="5 6">
    <name type="scientific">Glaciihabitans arcticus</name>
    <dbReference type="NCBI Taxonomy" id="2668039"/>
    <lineage>
        <taxon>Bacteria</taxon>
        <taxon>Bacillati</taxon>
        <taxon>Actinomycetota</taxon>
        <taxon>Actinomycetes</taxon>
        <taxon>Micrococcales</taxon>
        <taxon>Microbacteriaceae</taxon>
        <taxon>Glaciihabitans</taxon>
    </lineage>
</organism>
<feature type="domain" description="Htaa" evidence="3">
    <location>
        <begin position="1135"/>
        <end position="1285"/>
    </location>
</feature>
<dbReference type="InterPro" id="IPR032109">
    <property type="entry name" value="Big_3_5"/>
</dbReference>
<evidence type="ECO:0008006" key="7">
    <source>
        <dbReference type="Google" id="ProtNLM"/>
    </source>
</evidence>